<dbReference type="PANTHER" id="PTHR43459:SF1">
    <property type="entry name" value="EG:BACN32G11.4 PROTEIN"/>
    <property type="match status" value="1"/>
</dbReference>
<dbReference type="SUPFAM" id="SSF52096">
    <property type="entry name" value="ClpP/crotonase"/>
    <property type="match status" value="1"/>
</dbReference>
<dbReference type="PANTHER" id="PTHR43459">
    <property type="entry name" value="ENOYL-COA HYDRATASE"/>
    <property type="match status" value="1"/>
</dbReference>
<dbReference type="Proteomes" id="UP000653411">
    <property type="component" value="Unassembled WGS sequence"/>
</dbReference>
<dbReference type="Gene3D" id="1.10.12.10">
    <property type="entry name" value="Lyase 2-enoyl-coa Hydratase, Chain A, domain 2"/>
    <property type="match status" value="1"/>
</dbReference>
<sequence length="263" mass="27613">MSDYSLDGIVLAEDHGSVRVLILNRPEKRNAIDLELRVVLAERLESAMADDTVRAIVLTGSGGTFCSGGDISTMRRQSPEEARPRAEAAQRVIRAIWGGPTPVVAAVEGFAYGAGAALALACDRVVAARDASFSTSFTGVGLAGDMGISVSLPARAGLAAARQLLLLPRPVWGPEALSLGLADVLTETGGALDWALEDARRIAEGPPLALTAIRSMLGVCPAGDPRAALDLEVEHQIRLFDSADFAEGVSAFHGRRRPEFKGC</sequence>
<dbReference type="Gene3D" id="3.90.226.10">
    <property type="entry name" value="2-enoyl-CoA Hydratase, Chain A, domain 1"/>
    <property type="match status" value="1"/>
</dbReference>
<dbReference type="InterPro" id="IPR029045">
    <property type="entry name" value="ClpP/crotonase-like_dom_sf"/>
</dbReference>
<dbReference type="InterPro" id="IPR001753">
    <property type="entry name" value="Enoyl-CoA_hydra/iso"/>
</dbReference>
<dbReference type="CDD" id="cd06558">
    <property type="entry name" value="crotonase-like"/>
    <property type="match status" value="1"/>
</dbReference>
<dbReference type="AlphaFoldDB" id="A0A918CTB5"/>
<reference evidence="2" key="1">
    <citation type="journal article" date="2014" name="Int. J. Syst. Evol. Microbiol.">
        <title>Complete genome sequence of Corynebacterium casei LMG S-19264T (=DSM 44701T), isolated from a smear-ripened cheese.</title>
        <authorList>
            <consortium name="US DOE Joint Genome Institute (JGI-PGF)"/>
            <person name="Walter F."/>
            <person name="Albersmeier A."/>
            <person name="Kalinowski J."/>
            <person name="Ruckert C."/>
        </authorList>
    </citation>
    <scope>NUCLEOTIDE SEQUENCE</scope>
    <source>
        <strain evidence="2">CGMCC 4.7110</strain>
    </source>
</reference>
<accession>A0A918CTB5</accession>
<evidence type="ECO:0000313" key="2">
    <source>
        <dbReference type="EMBL" id="GGN19820.1"/>
    </source>
</evidence>
<organism evidence="2 3">
    <name type="scientific">Streptomyces fuscichromogenes</name>
    <dbReference type="NCBI Taxonomy" id="1324013"/>
    <lineage>
        <taxon>Bacteria</taxon>
        <taxon>Bacillati</taxon>
        <taxon>Actinomycetota</taxon>
        <taxon>Actinomycetes</taxon>
        <taxon>Kitasatosporales</taxon>
        <taxon>Streptomycetaceae</taxon>
        <taxon>Streptomyces</taxon>
    </lineage>
</organism>
<dbReference type="EMBL" id="BMML01000011">
    <property type="protein sequence ID" value="GGN19820.1"/>
    <property type="molecule type" value="Genomic_DNA"/>
</dbReference>
<comment type="caution">
    <text evidence="2">The sequence shown here is derived from an EMBL/GenBank/DDBJ whole genome shotgun (WGS) entry which is preliminary data.</text>
</comment>
<dbReference type="InterPro" id="IPR014748">
    <property type="entry name" value="Enoyl-CoA_hydra_C"/>
</dbReference>
<evidence type="ECO:0000256" key="1">
    <source>
        <dbReference type="ARBA" id="ARBA00005254"/>
    </source>
</evidence>
<dbReference type="GO" id="GO:0003824">
    <property type="term" value="F:catalytic activity"/>
    <property type="evidence" value="ECO:0007669"/>
    <property type="project" value="UniProtKB-ARBA"/>
</dbReference>
<dbReference type="Pfam" id="PF00378">
    <property type="entry name" value="ECH_1"/>
    <property type="match status" value="1"/>
</dbReference>
<protein>
    <submittedName>
        <fullName evidence="2">Enoyl-CoA hydratase</fullName>
    </submittedName>
</protein>
<comment type="similarity">
    <text evidence="1">Belongs to the enoyl-CoA hydratase/isomerase family.</text>
</comment>
<name>A0A918CTB5_9ACTN</name>
<reference evidence="2" key="2">
    <citation type="submission" date="2020-09" db="EMBL/GenBank/DDBJ databases">
        <authorList>
            <person name="Sun Q."/>
            <person name="Zhou Y."/>
        </authorList>
    </citation>
    <scope>NUCLEOTIDE SEQUENCE</scope>
    <source>
        <strain evidence="2">CGMCC 4.7110</strain>
    </source>
</reference>
<dbReference type="RefSeq" id="WP_189265038.1">
    <property type="nucleotide sequence ID" value="NZ_BMML01000011.1"/>
</dbReference>
<keyword evidence="3" id="KW-1185">Reference proteome</keyword>
<proteinExistence type="inferred from homology"/>
<gene>
    <name evidence="2" type="ORF">GCM10011578_049940</name>
</gene>
<evidence type="ECO:0000313" key="3">
    <source>
        <dbReference type="Proteomes" id="UP000653411"/>
    </source>
</evidence>